<evidence type="ECO:0000313" key="2">
    <source>
        <dbReference type="EMBL" id="MBF9142635.1"/>
    </source>
</evidence>
<keyword evidence="3" id="KW-1185">Reference proteome</keyword>
<feature type="transmembrane region" description="Helical" evidence="1">
    <location>
        <begin position="114"/>
        <end position="138"/>
    </location>
</feature>
<evidence type="ECO:0000256" key="1">
    <source>
        <dbReference type="SAM" id="Phobius"/>
    </source>
</evidence>
<proteinExistence type="predicted"/>
<keyword evidence="1" id="KW-0472">Membrane</keyword>
<protein>
    <submittedName>
        <fullName evidence="2">Uncharacterized protein</fullName>
    </submittedName>
</protein>
<dbReference type="AlphaFoldDB" id="A0A931FLA6"/>
<evidence type="ECO:0000313" key="3">
    <source>
        <dbReference type="Proteomes" id="UP000645610"/>
    </source>
</evidence>
<sequence>MKHRLREWLRRYLPAELLSALATLAAAGLVMRASRSGVRAALAGTWAGNVAYFGLLLAQDVRLARRARRQRGYAYTWRTFGQNLRALAVEFGAAEVLDSLVIRPALMYYLPRWLGHFAAGILLAKLLADVTFYIPAILSYELSKKRLRNFDDEP</sequence>
<gene>
    <name evidence="2" type="ORF">I2I01_13385</name>
</gene>
<keyword evidence="1" id="KW-0812">Transmembrane</keyword>
<comment type="caution">
    <text evidence="2">The sequence shown here is derived from an EMBL/GenBank/DDBJ whole genome shotgun (WGS) entry which is preliminary data.</text>
</comment>
<organism evidence="2 3">
    <name type="scientific">Hymenobacter properus</name>
    <dbReference type="NCBI Taxonomy" id="2791026"/>
    <lineage>
        <taxon>Bacteria</taxon>
        <taxon>Pseudomonadati</taxon>
        <taxon>Bacteroidota</taxon>
        <taxon>Cytophagia</taxon>
        <taxon>Cytophagales</taxon>
        <taxon>Hymenobacteraceae</taxon>
        <taxon>Hymenobacter</taxon>
    </lineage>
</organism>
<name>A0A931FLA6_9BACT</name>
<keyword evidence="1" id="KW-1133">Transmembrane helix</keyword>
<dbReference type="EMBL" id="JADQDP010000003">
    <property type="protein sequence ID" value="MBF9142635.1"/>
    <property type="molecule type" value="Genomic_DNA"/>
</dbReference>
<feature type="transmembrane region" description="Helical" evidence="1">
    <location>
        <begin position="42"/>
        <end position="63"/>
    </location>
</feature>
<dbReference type="RefSeq" id="WP_196286986.1">
    <property type="nucleotide sequence ID" value="NZ_JADQDP010000003.1"/>
</dbReference>
<accession>A0A931FLA6</accession>
<reference evidence="2 3" key="1">
    <citation type="submission" date="2020-11" db="EMBL/GenBank/DDBJ databases">
        <authorList>
            <person name="Kim M.K."/>
        </authorList>
    </citation>
    <scope>NUCLEOTIDE SEQUENCE [LARGE SCALE GENOMIC DNA]</scope>
    <source>
        <strain evidence="2 3">BT439</strain>
    </source>
</reference>
<dbReference type="Proteomes" id="UP000645610">
    <property type="component" value="Unassembled WGS sequence"/>
</dbReference>